<evidence type="ECO:0000313" key="2">
    <source>
        <dbReference type="Proteomes" id="UP000663686"/>
    </source>
</evidence>
<keyword evidence="2" id="KW-1185">Reference proteome</keyword>
<name>A0ABX7GPK2_9PSED</name>
<evidence type="ECO:0000313" key="1">
    <source>
        <dbReference type="EMBL" id="QRK86937.1"/>
    </source>
</evidence>
<reference evidence="1 2" key="2">
    <citation type="submission" date="2021-03" db="EMBL/GenBank/DDBJ databases">
        <title>P. granadensis CT364 genome publication.</title>
        <authorList>
            <person name="Stach J."/>
            <person name="Montero-Calasanz Md.C."/>
        </authorList>
    </citation>
    <scope>NUCLEOTIDE SEQUENCE [LARGE SCALE GENOMIC DNA]</scope>
    <source>
        <strain evidence="1 2">CT364</strain>
    </source>
</reference>
<dbReference type="EMBL" id="CP069352">
    <property type="protein sequence ID" value="QRK86937.1"/>
    <property type="molecule type" value="Genomic_DNA"/>
</dbReference>
<dbReference type="Proteomes" id="UP000663686">
    <property type="component" value="Chromosome"/>
</dbReference>
<protein>
    <recommendedName>
        <fullName evidence="3">Transposase</fullName>
    </recommendedName>
</protein>
<sequence length="449" mass="50720">MERQSEISHLSDEQVEELYRRYVAGERNSDLVAEYKIEVSPNSLIKVFPPLQLSGVSCPHCDLQMYERRKSKGDIASGDTVGFCKECDHKYYVVRSRGRQRHCTCGPCVIAQAQEQAERERSLREKICQYWQPRVGDAIPYEQLDIQEKVYLLALVNAQADLNLSIVKSVAERRRDVWFAPSESLENEILVLLYRRRMIAVDPESPITAFDSKNVESASVIGVRWIINVTLGDARRSSIEDVQRRIGKDLSLPPVDFDAHQLNTVATSILTEQAIRQIHYQCDRYSLPFTAEKKGRDVIGTLLLSHSLAVVCYFAYLAVRRANDYYLDANISKTQASNIIPGRMREYGIKAEGEAWDLASKRYLTGDPRSELNKVVFDLVLRALDGGSYKKVDEYFSFVSKVETPTITSVFSCPVCGSSAVHASVKENCIFVDCKDCISRSPVSLTAQS</sequence>
<reference evidence="1 2" key="1">
    <citation type="submission" date="2021-02" db="EMBL/GenBank/DDBJ databases">
        <authorList>
            <person name="Cea Torrescassana E."/>
        </authorList>
    </citation>
    <scope>NUCLEOTIDE SEQUENCE [LARGE SCALE GENOMIC DNA]</scope>
    <source>
        <strain evidence="1 2">CT364</strain>
    </source>
</reference>
<accession>A0ABX7GPK2</accession>
<evidence type="ECO:0008006" key="3">
    <source>
        <dbReference type="Google" id="ProtNLM"/>
    </source>
</evidence>
<proteinExistence type="predicted"/>
<gene>
    <name evidence="1" type="ORF">JN757_15485</name>
</gene>
<organism evidence="1 2">
    <name type="scientific">Pseudomonas granadensis</name>
    <dbReference type="NCBI Taxonomy" id="1421430"/>
    <lineage>
        <taxon>Bacteria</taxon>
        <taxon>Pseudomonadati</taxon>
        <taxon>Pseudomonadota</taxon>
        <taxon>Gammaproteobacteria</taxon>
        <taxon>Pseudomonadales</taxon>
        <taxon>Pseudomonadaceae</taxon>
        <taxon>Pseudomonas</taxon>
    </lineage>
</organism>
<dbReference type="RefSeq" id="WP_203422155.1">
    <property type="nucleotide sequence ID" value="NZ_CP069352.1"/>
</dbReference>